<gene>
    <name evidence="2" type="ORF">A4U43_C06F1220</name>
</gene>
<name>A0A5P1EIQ6_ASPOF</name>
<dbReference type="InterPro" id="IPR008258">
    <property type="entry name" value="Transglycosylase_SLT_dom_1"/>
</dbReference>
<dbReference type="Gramene" id="ONK65812">
    <property type="protein sequence ID" value="ONK65812"/>
    <property type="gene ID" value="A4U43_C06F1220"/>
</dbReference>
<dbReference type="AlphaFoldDB" id="A0A5P1EIQ6"/>
<proteinExistence type="predicted"/>
<evidence type="ECO:0000259" key="1">
    <source>
        <dbReference type="Pfam" id="PF01464"/>
    </source>
</evidence>
<reference evidence="3" key="1">
    <citation type="journal article" date="2017" name="Nat. Commun.">
        <title>The asparagus genome sheds light on the origin and evolution of a young Y chromosome.</title>
        <authorList>
            <person name="Harkess A."/>
            <person name="Zhou J."/>
            <person name="Xu C."/>
            <person name="Bowers J.E."/>
            <person name="Van der Hulst R."/>
            <person name="Ayyampalayam S."/>
            <person name="Mercati F."/>
            <person name="Riccardi P."/>
            <person name="McKain M.R."/>
            <person name="Kakrana A."/>
            <person name="Tang H."/>
            <person name="Ray J."/>
            <person name="Groenendijk J."/>
            <person name="Arikit S."/>
            <person name="Mathioni S.M."/>
            <person name="Nakano M."/>
            <person name="Shan H."/>
            <person name="Telgmann-Rauber A."/>
            <person name="Kanno A."/>
            <person name="Yue Z."/>
            <person name="Chen H."/>
            <person name="Li W."/>
            <person name="Chen Y."/>
            <person name="Xu X."/>
            <person name="Zhang Y."/>
            <person name="Luo S."/>
            <person name="Chen H."/>
            <person name="Gao J."/>
            <person name="Mao Z."/>
            <person name="Pires J.C."/>
            <person name="Luo M."/>
            <person name="Kudrna D."/>
            <person name="Wing R.A."/>
            <person name="Meyers B.C."/>
            <person name="Yi K."/>
            <person name="Kong H."/>
            <person name="Lavrijsen P."/>
            <person name="Sunseri F."/>
            <person name="Falavigna A."/>
            <person name="Ye Y."/>
            <person name="Leebens-Mack J.H."/>
            <person name="Chen G."/>
        </authorList>
    </citation>
    <scope>NUCLEOTIDE SEQUENCE [LARGE SCALE GENOMIC DNA]</scope>
    <source>
        <strain evidence="3">cv. DH0086</strain>
    </source>
</reference>
<dbReference type="OMA" id="MRQPESF"/>
<evidence type="ECO:0000313" key="3">
    <source>
        <dbReference type="Proteomes" id="UP000243459"/>
    </source>
</evidence>
<dbReference type="SUPFAM" id="SSF53955">
    <property type="entry name" value="Lysozyme-like"/>
    <property type="match status" value="2"/>
</dbReference>
<keyword evidence="3" id="KW-1185">Reference proteome</keyword>
<dbReference type="PANTHER" id="PTHR37179:SF1">
    <property type="entry name" value="TRANSGLYCOSYLASE"/>
    <property type="match status" value="1"/>
</dbReference>
<sequence>MMSVSFKYWDDCVDPEDMQLLWTDRAVRKEWTDANERKGHKIHLSRDPDGQPYLTQTEMRAVAGIVVERHFKSQIDSDMICALAEILSDRQLLAEQYDKKTKETKMGIMQISPMTADWLIREMGYKNYVIQENANMLYKPFINVYFGAAYIKWLSCYDEKERSEEYVVRAYKCGIIKAAHKSTTDYFQRYLFIKDSLPPKSVLKRNHKDLNPAVLAVDVPSPMKAGDGYAYWDARVSQEDMEDMWRNPDVVKEWSKSGEIRGRVRFSQDEEKSPYLSRVEVKALAQIIIQRYFSTREIQAAALAALAEVCSMRFVNGVRTRTGLMGIDYPTASWLYREIGHKEYKVSSVDDVYNPFVSMYFGASYFDWLSEYKGR</sequence>
<dbReference type="Pfam" id="PF01464">
    <property type="entry name" value="SLT"/>
    <property type="match status" value="1"/>
</dbReference>
<protein>
    <recommendedName>
        <fullName evidence="1">Transglycosylase SLT domain-containing protein</fullName>
    </recommendedName>
</protein>
<dbReference type="PANTHER" id="PTHR37179">
    <property type="entry name" value="TRANSGLYCOSYLASE"/>
    <property type="match status" value="1"/>
</dbReference>
<dbReference type="Proteomes" id="UP000243459">
    <property type="component" value="Chromosome 6"/>
</dbReference>
<organism evidence="2 3">
    <name type="scientific">Asparagus officinalis</name>
    <name type="common">Garden asparagus</name>
    <dbReference type="NCBI Taxonomy" id="4686"/>
    <lineage>
        <taxon>Eukaryota</taxon>
        <taxon>Viridiplantae</taxon>
        <taxon>Streptophyta</taxon>
        <taxon>Embryophyta</taxon>
        <taxon>Tracheophyta</taxon>
        <taxon>Spermatophyta</taxon>
        <taxon>Magnoliopsida</taxon>
        <taxon>Liliopsida</taxon>
        <taxon>Asparagales</taxon>
        <taxon>Asparagaceae</taxon>
        <taxon>Asparagoideae</taxon>
        <taxon>Asparagus</taxon>
    </lineage>
</organism>
<dbReference type="Gene3D" id="1.10.530.10">
    <property type="match status" value="2"/>
</dbReference>
<dbReference type="InterPro" id="IPR023346">
    <property type="entry name" value="Lysozyme-like_dom_sf"/>
</dbReference>
<accession>A0A5P1EIQ6</accession>
<evidence type="ECO:0000313" key="2">
    <source>
        <dbReference type="EMBL" id="ONK65812.1"/>
    </source>
</evidence>
<dbReference type="EMBL" id="CM007386">
    <property type="protein sequence ID" value="ONK65812.1"/>
    <property type="molecule type" value="Genomic_DNA"/>
</dbReference>
<feature type="domain" description="Transglycosylase SLT" evidence="1">
    <location>
        <begin position="72"/>
        <end position="182"/>
    </location>
</feature>